<feature type="transmembrane region" description="Helical" evidence="2">
    <location>
        <begin position="84"/>
        <end position="106"/>
    </location>
</feature>
<keyword evidence="2" id="KW-0472">Membrane</keyword>
<gene>
    <name evidence="4" type="ORF">OBBRIDRAFT_834009</name>
</gene>
<keyword evidence="2" id="KW-1133">Transmembrane helix</keyword>
<feature type="transmembrane region" description="Helical" evidence="2">
    <location>
        <begin position="12"/>
        <end position="35"/>
    </location>
</feature>
<feature type="region of interest" description="Disordered" evidence="1">
    <location>
        <begin position="312"/>
        <end position="338"/>
    </location>
</feature>
<dbReference type="InterPro" id="IPR045339">
    <property type="entry name" value="DUF6534"/>
</dbReference>
<keyword evidence="2" id="KW-0812">Transmembrane</keyword>
<evidence type="ECO:0000259" key="3">
    <source>
        <dbReference type="Pfam" id="PF20152"/>
    </source>
</evidence>
<reference evidence="4 5" key="1">
    <citation type="submission" date="2016-07" db="EMBL/GenBank/DDBJ databases">
        <title>Draft genome of the white-rot fungus Obba rivulosa 3A-2.</title>
        <authorList>
            <consortium name="DOE Joint Genome Institute"/>
            <person name="Miettinen O."/>
            <person name="Riley R."/>
            <person name="Acob R."/>
            <person name="Barry K."/>
            <person name="Cullen D."/>
            <person name="De Vries R."/>
            <person name="Hainaut M."/>
            <person name="Hatakka A."/>
            <person name="Henrissat B."/>
            <person name="Hilden K."/>
            <person name="Kuo R."/>
            <person name="Labutti K."/>
            <person name="Lipzen A."/>
            <person name="Makela M.R."/>
            <person name="Sandor L."/>
            <person name="Spatafora J.W."/>
            <person name="Grigoriev I.V."/>
            <person name="Hibbett D.S."/>
        </authorList>
    </citation>
    <scope>NUCLEOTIDE SEQUENCE [LARGE SCALE GENOMIC DNA]</scope>
    <source>
        <strain evidence="4 5">3A-2</strain>
    </source>
</reference>
<feature type="transmembrane region" description="Helical" evidence="2">
    <location>
        <begin position="160"/>
        <end position="181"/>
    </location>
</feature>
<dbReference type="Proteomes" id="UP000250043">
    <property type="component" value="Unassembled WGS sequence"/>
</dbReference>
<feature type="domain" description="DUF6534" evidence="3">
    <location>
        <begin position="166"/>
        <end position="252"/>
    </location>
</feature>
<name>A0A8E2DMX7_9APHY</name>
<dbReference type="EMBL" id="KV722381">
    <property type="protein sequence ID" value="OCH91674.1"/>
    <property type="molecule type" value="Genomic_DNA"/>
</dbReference>
<evidence type="ECO:0000313" key="4">
    <source>
        <dbReference type="EMBL" id="OCH91674.1"/>
    </source>
</evidence>
<dbReference type="Pfam" id="PF20152">
    <property type="entry name" value="DUF6534"/>
    <property type="match status" value="1"/>
</dbReference>
<dbReference type="AlphaFoldDB" id="A0A8E2DMX7"/>
<keyword evidence="5" id="KW-1185">Reference proteome</keyword>
<feature type="transmembrane region" description="Helical" evidence="2">
    <location>
        <begin position="47"/>
        <end position="72"/>
    </location>
</feature>
<evidence type="ECO:0000313" key="5">
    <source>
        <dbReference type="Proteomes" id="UP000250043"/>
    </source>
</evidence>
<sequence>MADHNLRVSLGAVLVGGMVSAALSGIVSMQTALYYRLFPRDPTLVKLRVGVIFILDTLHTAMVCAANWMYLVEGFGDSDVNDRVFWTVGVSIALTAITTVFVHLFFTYRLFKFSKGNYYITVPLALLALGRVAAAFVTAIELIKTGYYSVFYQTFRSVFTIGLVLSLIVDVSITIGLCAYLRKSRTGSGRLDYILDSVTLYTVENGMLTCITTVVSLIFWLAEPHVLIYLGLHFAISKLYANSFLASMNARKILRTQTSHASSSGHRLPVLFAQGFNGRVSGKRTSFHPDQLDLTGTRLQITVDKTVDHVIDEDGPPKAGMSHHHHSSMGSTGASQSV</sequence>
<feature type="transmembrane region" description="Helical" evidence="2">
    <location>
        <begin position="193"/>
        <end position="220"/>
    </location>
</feature>
<dbReference type="PANTHER" id="PTHR40465">
    <property type="entry name" value="CHROMOSOME 1, WHOLE GENOME SHOTGUN SEQUENCE"/>
    <property type="match status" value="1"/>
</dbReference>
<dbReference type="PANTHER" id="PTHR40465:SF1">
    <property type="entry name" value="DUF6534 DOMAIN-CONTAINING PROTEIN"/>
    <property type="match status" value="1"/>
</dbReference>
<accession>A0A8E2DMX7</accession>
<feature type="transmembrane region" description="Helical" evidence="2">
    <location>
        <begin position="118"/>
        <end position="140"/>
    </location>
</feature>
<dbReference type="OrthoDB" id="3206554at2759"/>
<proteinExistence type="predicted"/>
<feature type="transmembrane region" description="Helical" evidence="2">
    <location>
        <begin position="226"/>
        <end position="245"/>
    </location>
</feature>
<organism evidence="4 5">
    <name type="scientific">Obba rivulosa</name>
    <dbReference type="NCBI Taxonomy" id="1052685"/>
    <lineage>
        <taxon>Eukaryota</taxon>
        <taxon>Fungi</taxon>
        <taxon>Dikarya</taxon>
        <taxon>Basidiomycota</taxon>
        <taxon>Agaricomycotina</taxon>
        <taxon>Agaricomycetes</taxon>
        <taxon>Polyporales</taxon>
        <taxon>Gelatoporiaceae</taxon>
        <taxon>Obba</taxon>
    </lineage>
</organism>
<protein>
    <recommendedName>
        <fullName evidence="3">DUF6534 domain-containing protein</fullName>
    </recommendedName>
</protein>
<evidence type="ECO:0000256" key="1">
    <source>
        <dbReference type="SAM" id="MobiDB-lite"/>
    </source>
</evidence>
<evidence type="ECO:0000256" key="2">
    <source>
        <dbReference type="SAM" id="Phobius"/>
    </source>
</evidence>